<feature type="non-terminal residue" evidence="1">
    <location>
        <position position="154"/>
    </location>
</feature>
<keyword evidence="2" id="KW-1185">Reference proteome</keyword>
<dbReference type="EMBL" id="CAJVPL010003752">
    <property type="protein sequence ID" value="CAG8637967.1"/>
    <property type="molecule type" value="Genomic_DNA"/>
</dbReference>
<sequence>DAFEAFRKASYLAFKLDPANYLTAPGLAWDACMKVTKVKLELFNEHQGDIHDFFTAMKRAKKWLLYLNANNLYGWAMSQYLPTGGFKWISKEPLDASSSLVQKILSLKEKSNWRYCLEVKLSIPKELHSKFRDFSMCSERKNVPYNWYSSKQKE</sequence>
<comment type="caution">
    <text evidence="1">The sequence shown here is derived from an EMBL/GenBank/DDBJ whole genome shotgun (WGS) entry which is preliminary data.</text>
</comment>
<protein>
    <submittedName>
        <fullName evidence="1">8255_t:CDS:1</fullName>
    </submittedName>
</protein>
<proteinExistence type="predicted"/>
<dbReference type="Proteomes" id="UP000789831">
    <property type="component" value="Unassembled WGS sequence"/>
</dbReference>
<evidence type="ECO:0000313" key="2">
    <source>
        <dbReference type="Proteomes" id="UP000789831"/>
    </source>
</evidence>
<dbReference type="OrthoDB" id="2404467at2759"/>
<evidence type="ECO:0000313" key="1">
    <source>
        <dbReference type="EMBL" id="CAG8637967.1"/>
    </source>
</evidence>
<reference evidence="1" key="1">
    <citation type="submission" date="2021-06" db="EMBL/GenBank/DDBJ databases">
        <authorList>
            <person name="Kallberg Y."/>
            <person name="Tangrot J."/>
            <person name="Rosling A."/>
        </authorList>
    </citation>
    <scope>NUCLEOTIDE SEQUENCE</scope>
    <source>
        <strain evidence="1">MT106</strain>
    </source>
</reference>
<name>A0A9N9DGZ1_9GLOM</name>
<accession>A0A9N9DGZ1</accession>
<organism evidence="1 2">
    <name type="scientific">Ambispora gerdemannii</name>
    <dbReference type="NCBI Taxonomy" id="144530"/>
    <lineage>
        <taxon>Eukaryota</taxon>
        <taxon>Fungi</taxon>
        <taxon>Fungi incertae sedis</taxon>
        <taxon>Mucoromycota</taxon>
        <taxon>Glomeromycotina</taxon>
        <taxon>Glomeromycetes</taxon>
        <taxon>Archaeosporales</taxon>
        <taxon>Ambisporaceae</taxon>
        <taxon>Ambispora</taxon>
    </lineage>
</organism>
<gene>
    <name evidence="1" type="ORF">AGERDE_LOCUS10841</name>
</gene>
<dbReference type="AlphaFoldDB" id="A0A9N9DGZ1"/>